<accession>A0A0F9SZS8</accession>
<gene>
    <name evidence="1" type="ORF">LCGC14_0455310</name>
</gene>
<dbReference type="AlphaFoldDB" id="A0A0F9SZS8"/>
<sequence>MDSPLKTLRGLFHELMAWEGEELMPVDFVMASYLTAFLPGAVEKAWGDLCGPPAIGKTEILRALDDGQQRTIMIDTLTENAFASAMRDPDEPEKDFSLLYQLSSGRHPKGPKVLVIKEFSTFLNMRSEKVNKIFADLRSAYDGSYAIAAGNIGLDTRTDLQFGLITACTEKLDDFRRTNQTLGERTLMCRIGRETATYAARAAIADHVVRGCRIRKAALRARIKIATRKAINDAIKLIKQTGGKVAQADKYITRVARVATIATSIRSSPLSKKSFTNLAEGSPRLVGQLTAWGDCRVIFDGRKSWNDTDYALVRRVAQDTMPPEFLRAIHTLYKTGKSMTIEEIRAGAMADGDFYRQLKQWEIIGILHQQASDEYFLDPVFRVDLEATGFMEGLQ</sequence>
<name>A0A0F9SZS8_9ZZZZ</name>
<reference evidence="1" key="1">
    <citation type="journal article" date="2015" name="Nature">
        <title>Complex archaea that bridge the gap between prokaryotes and eukaryotes.</title>
        <authorList>
            <person name="Spang A."/>
            <person name="Saw J.H."/>
            <person name="Jorgensen S.L."/>
            <person name="Zaremba-Niedzwiedzka K."/>
            <person name="Martijn J."/>
            <person name="Lind A.E."/>
            <person name="van Eijk R."/>
            <person name="Schleper C."/>
            <person name="Guy L."/>
            <person name="Ettema T.J."/>
        </authorList>
    </citation>
    <scope>NUCLEOTIDE SEQUENCE</scope>
</reference>
<dbReference type="EMBL" id="LAZR01000459">
    <property type="protein sequence ID" value="KKN68077.1"/>
    <property type="molecule type" value="Genomic_DNA"/>
</dbReference>
<protein>
    <submittedName>
        <fullName evidence="1">Uncharacterized protein</fullName>
    </submittedName>
</protein>
<proteinExistence type="predicted"/>
<organism evidence="1">
    <name type="scientific">marine sediment metagenome</name>
    <dbReference type="NCBI Taxonomy" id="412755"/>
    <lineage>
        <taxon>unclassified sequences</taxon>
        <taxon>metagenomes</taxon>
        <taxon>ecological metagenomes</taxon>
    </lineage>
</organism>
<evidence type="ECO:0000313" key="1">
    <source>
        <dbReference type="EMBL" id="KKN68077.1"/>
    </source>
</evidence>
<comment type="caution">
    <text evidence="1">The sequence shown here is derived from an EMBL/GenBank/DDBJ whole genome shotgun (WGS) entry which is preliminary data.</text>
</comment>